<proteinExistence type="predicted"/>
<feature type="compositionally biased region" description="Low complexity" evidence="1">
    <location>
        <begin position="173"/>
        <end position="191"/>
    </location>
</feature>
<dbReference type="Proteomes" id="UP000314294">
    <property type="component" value="Unassembled WGS sequence"/>
</dbReference>
<organism evidence="2 3">
    <name type="scientific">Liparis tanakae</name>
    <name type="common">Tanaka's snailfish</name>
    <dbReference type="NCBI Taxonomy" id="230148"/>
    <lineage>
        <taxon>Eukaryota</taxon>
        <taxon>Metazoa</taxon>
        <taxon>Chordata</taxon>
        <taxon>Craniata</taxon>
        <taxon>Vertebrata</taxon>
        <taxon>Euteleostomi</taxon>
        <taxon>Actinopterygii</taxon>
        <taxon>Neopterygii</taxon>
        <taxon>Teleostei</taxon>
        <taxon>Neoteleostei</taxon>
        <taxon>Acanthomorphata</taxon>
        <taxon>Eupercaria</taxon>
        <taxon>Perciformes</taxon>
        <taxon>Cottioidei</taxon>
        <taxon>Cottales</taxon>
        <taxon>Liparidae</taxon>
        <taxon>Liparis</taxon>
    </lineage>
</organism>
<dbReference type="AlphaFoldDB" id="A0A4Z2GLG3"/>
<name>A0A4Z2GLG3_9TELE</name>
<evidence type="ECO:0000313" key="3">
    <source>
        <dbReference type="Proteomes" id="UP000314294"/>
    </source>
</evidence>
<keyword evidence="3" id="KW-1185">Reference proteome</keyword>
<accession>A0A4Z2GLG3</accession>
<feature type="region of interest" description="Disordered" evidence="1">
    <location>
        <begin position="163"/>
        <end position="212"/>
    </location>
</feature>
<sequence>MTTWYCAGQTTCSQEEEEGDKGGHRQGIRYAPRNHCSRSVECPYTLEYDYIVKSVVSYLRRYPNMRKSTQKMMQAVPMWMPMTMLPRDASPSLHWHRLSPPESSTAAVRSVLTTCPTQSVLLHGGHILNQLWLRMSAACASFGSRTWSGPVVLDLVRPSGPGPGPAQWSWTRSGPGPHGSSSGSYSPVAGSLPRSSASDTSLVKQSLSPFPL</sequence>
<protein>
    <submittedName>
        <fullName evidence="2">Uncharacterized protein</fullName>
    </submittedName>
</protein>
<dbReference type="EMBL" id="SRLO01000484">
    <property type="protein sequence ID" value="TNN54438.1"/>
    <property type="molecule type" value="Genomic_DNA"/>
</dbReference>
<comment type="caution">
    <text evidence="2">The sequence shown here is derived from an EMBL/GenBank/DDBJ whole genome shotgun (WGS) entry which is preliminary data.</text>
</comment>
<feature type="compositionally biased region" description="Polar residues" evidence="1">
    <location>
        <begin position="193"/>
        <end position="212"/>
    </location>
</feature>
<evidence type="ECO:0000256" key="1">
    <source>
        <dbReference type="SAM" id="MobiDB-lite"/>
    </source>
</evidence>
<reference evidence="2 3" key="1">
    <citation type="submission" date="2019-03" db="EMBL/GenBank/DDBJ databases">
        <title>First draft genome of Liparis tanakae, snailfish: a comprehensive survey of snailfish specific genes.</title>
        <authorList>
            <person name="Kim W."/>
            <person name="Song I."/>
            <person name="Jeong J.-H."/>
            <person name="Kim D."/>
            <person name="Kim S."/>
            <person name="Ryu S."/>
            <person name="Song J.Y."/>
            <person name="Lee S.K."/>
        </authorList>
    </citation>
    <scope>NUCLEOTIDE SEQUENCE [LARGE SCALE GENOMIC DNA]</scope>
    <source>
        <tissue evidence="2">Muscle</tissue>
    </source>
</reference>
<evidence type="ECO:0000313" key="2">
    <source>
        <dbReference type="EMBL" id="TNN54438.1"/>
    </source>
</evidence>
<gene>
    <name evidence="2" type="ORF">EYF80_035347</name>
</gene>